<reference evidence="5" key="1">
    <citation type="journal article" date="2012" name="MBio">
        <title>Comparative genome analysis of Trichophyton rubrum and related dermatophytes reveals candidate genes involved in infection.</title>
        <authorList>
            <person name="Martinez D.A."/>
            <person name="Oliver B.G."/>
            <person name="Graeser Y."/>
            <person name="Goldberg J.M."/>
            <person name="Li W."/>
            <person name="Martinez-Rossi N.M."/>
            <person name="Monod M."/>
            <person name="Shelest E."/>
            <person name="Barton R.C."/>
            <person name="Birch E."/>
            <person name="Brakhage A.A."/>
            <person name="Chen Z."/>
            <person name="Gurr S.J."/>
            <person name="Heiman D."/>
            <person name="Heitman J."/>
            <person name="Kosti I."/>
            <person name="Rossi A."/>
            <person name="Saif S."/>
            <person name="Samalova M."/>
            <person name="Saunders C.W."/>
            <person name="Shea T."/>
            <person name="Summerbell R.C."/>
            <person name="Xu J."/>
            <person name="Young S."/>
            <person name="Zeng Q."/>
            <person name="Birren B.W."/>
            <person name="Cuomo C.A."/>
            <person name="White T.C."/>
        </authorList>
    </citation>
    <scope>NUCLEOTIDE SEQUENCE [LARGE SCALE GENOMIC DNA]</scope>
    <source>
        <strain evidence="5">ATCC MYA-4605 / CBS 113480</strain>
    </source>
</reference>
<dbReference type="Proteomes" id="UP000002035">
    <property type="component" value="Unassembled WGS sequence"/>
</dbReference>
<dbReference type="GO" id="GO:0006351">
    <property type="term" value="P:DNA-templated transcription"/>
    <property type="evidence" value="ECO:0007669"/>
    <property type="project" value="InterPro"/>
</dbReference>
<comment type="subcellular location">
    <subcellularLocation>
        <location evidence="1">Nucleus</location>
    </subcellularLocation>
</comment>
<dbReference type="VEuPathDB" id="FungiDB:MCYG_07623"/>
<gene>
    <name evidence="4" type="ORF">MCYG_07623</name>
</gene>
<dbReference type="GO" id="GO:0003677">
    <property type="term" value="F:DNA binding"/>
    <property type="evidence" value="ECO:0007669"/>
    <property type="project" value="InterPro"/>
</dbReference>
<evidence type="ECO:0000259" key="3">
    <source>
        <dbReference type="SMART" id="SM00906"/>
    </source>
</evidence>
<dbReference type="HOGENOM" id="CLU_013296_2_0_1"/>
<dbReference type="GO" id="GO:0008270">
    <property type="term" value="F:zinc ion binding"/>
    <property type="evidence" value="ECO:0007669"/>
    <property type="project" value="InterPro"/>
</dbReference>
<dbReference type="InterPro" id="IPR050613">
    <property type="entry name" value="Sec_Metabolite_Reg"/>
</dbReference>
<evidence type="ECO:0000313" key="4">
    <source>
        <dbReference type="EMBL" id="EEQ34804.1"/>
    </source>
</evidence>
<protein>
    <recommendedName>
        <fullName evidence="3">Xylanolytic transcriptional activator regulatory domain-containing protein</fullName>
    </recommendedName>
</protein>
<evidence type="ECO:0000256" key="2">
    <source>
        <dbReference type="ARBA" id="ARBA00023242"/>
    </source>
</evidence>
<keyword evidence="5" id="KW-1185">Reference proteome</keyword>
<dbReference type="STRING" id="554155.C5FWW4"/>
<dbReference type="PANTHER" id="PTHR31001">
    <property type="entry name" value="UNCHARACTERIZED TRANSCRIPTIONAL REGULATORY PROTEIN"/>
    <property type="match status" value="1"/>
</dbReference>
<dbReference type="CDD" id="cd12148">
    <property type="entry name" value="fungal_TF_MHR"/>
    <property type="match status" value="1"/>
</dbReference>
<proteinExistence type="predicted"/>
<dbReference type="PANTHER" id="PTHR31001:SF82">
    <property type="entry name" value="ZN(II)2CYS6 TRANSCRIPTION FACTOR (EUROFUNG)"/>
    <property type="match status" value="1"/>
</dbReference>
<keyword evidence="2" id="KW-0539">Nucleus</keyword>
<feature type="domain" description="Xylanolytic transcriptional activator regulatory" evidence="3">
    <location>
        <begin position="229"/>
        <end position="302"/>
    </location>
</feature>
<dbReference type="OrthoDB" id="6612291at2759"/>
<evidence type="ECO:0000256" key="1">
    <source>
        <dbReference type="ARBA" id="ARBA00004123"/>
    </source>
</evidence>
<dbReference type="EMBL" id="DS995707">
    <property type="protein sequence ID" value="EEQ34804.1"/>
    <property type="molecule type" value="Genomic_DNA"/>
</dbReference>
<dbReference type="SMART" id="SM00906">
    <property type="entry name" value="Fungal_trans"/>
    <property type="match status" value="1"/>
</dbReference>
<accession>C5FWW4</accession>
<dbReference type="GO" id="GO:0005634">
    <property type="term" value="C:nucleus"/>
    <property type="evidence" value="ECO:0007669"/>
    <property type="project" value="UniProtKB-SubCell"/>
</dbReference>
<sequence>MTPSSRQDGLLPAGYLGPTSFISALEEDSELVCSAKEQPQGGPEFVAAQPWWTQRAIKAISHLNEFPVMKQLIQNYYSMSQSAAIAAPLVFDTLARIEITYNEKLGGTNEQLSALTTSIIRNTQEVLDISPMADATSFYELFTGSSLRLEIIGVIYALAGRASYFGLSYSPSSTNTTRDAEFPRQMLTASDTIIQICKCLTPTNDLTLWLVYENLLLSSVVLGDSSSATWHRLGELATYIFELGLHRDGASASLPPFLLESRRRLFAASYQFDKSVATFLGRPPLISLRHSDCPLPLDISDEALVGNHSQMEAARSSLTAEGWSVHPVFQRAAWIRLRFIIGTFREEILELSLQKSGLERLDQLRDVLRRCNQAWNSLPELFRYSEACWDTDLPASVKLMLIVSYLAYLYNGFLIQSLIVEDYPNAREDLLNISATILSTVLIFGRQRERSFDIQRDFFWTLLLFGFSSASVLIRALQKQARTQQPISYYGSRATLIRNLSVFISHLESMARPGTAGFSFFSRATTIFSQIITEVLEPGSIEPGLESGIGNESNDIDSMFFDIDGTGLLDRTNIANVFDQMLCEF</sequence>
<dbReference type="InterPro" id="IPR007219">
    <property type="entry name" value="XnlR_reg_dom"/>
</dbReference>
<dbReference type="RefSeq" id="XP_002843840.1">
    <property type="nucleotide sequence ID" value="XM_002843794.1"/>
</dbReference>
<dbReference type="GeneID" id="9226786"/>
<organism evidence="4 5">
    <name type="scientific">Arthroderma otae (strain ATCC MYA-4605 / CBS 113480)</name>
    <name type="common">Microsporum canis</name>
    <dbReference type="NCBI Taxonomy" id="554155"/>
    <lineage>
        <taxon>Eukaryota</taxon>
        <taxon>Fungi</taxon>
        <taxon>Dikarya</taxon>
        <taxon>Ascomycota</taxon>
        <taxon>Pezizomycotina</taxon>
        <taxon>Eurotiomycetes</taxon>
        <taxon>Eurotiomycetidae</taxon>
        <taxon>Onygenales</taxon>
        <taxon>Arthrodermataceae</taxon>
        <taxon>Microsporum</taxon>
    </lineage>
</organism>
<dbReference type="AlphaFoldDB" id="C5FWW4"/>
<name>C5FWW4_ARTOC</name>
<dbReference type="Pfam" id="PF04082">
    <property type="entry name" value="Fungal_trans"/>
    <property type="match status" value="1"/>
</dbReference>
<evidence type="ECO:0000313" key="5">
    <source>
        <dbReference type="Proteomes" id="UP000002035"/>
    </source>
</evidence>
<dbReference type="OMA" id="LTIHICK"/>
<dbReference type="eggNOG" id="ENOG502SH47">
    <property type="taxonomic scope" value="Eukaryota"/>
</dbReference>